<evidence type="ECO:0000313" key="6">
    <source>
        <dbReference type="EMBL" id="GHO46970.1"/>
    </source>
</evidence>
<keyword evidence="3" id="KW-0560">Oxidoreductase</keyword>
<dbReference type="RefSeq" id="WP_220196305.1">
    <property type="nucleotide sequence ID" value="NZ_BNJF01000002.1"/>
</dbReference>
<accession>A0A8J3MVY1</accession>
<evidence type="ECO:0000256" key="4">
    <source>
        <dbReference type="ARBA" id="ARBA00023033"/>
    </source>
</evidence>
<dbReference type="GO" id="GO:0008726">
    <property type="term" value="F:alkanesulfonate monooxygenase activity"/>
    <property type="evidence" value="ECO:0007669"/>
    <property type="project" value="TreeGrafter"/>
</dbReference>
<dbReference type="Gene3D" id="3.20.20.30">
    <property type="entry name" value="Luciferase-like domain"/>
    <property type="match status" value="1"/>
</dbReference>
<keyword evidence="2" id="KW-0288">FMN</keyword>
<proteinExistence type="predicted"/>
<evidence type="ECO:0000256" key="1">
    <source>
        <dbReference type="ARBA" id="ARBA00022630"/>
    </source>
</evidence>
<keyword evidence="4" id="KW-0503">Monooxygenase</keyword>
<keyword evidence="7" id="KW-1185">Reference proteome</keyword>
<evidence type="ECO:0000259" key="5">
    <source>
        <dbReference type="Pfam" id="PF00296"/>
    </source>
</evidence>
<dbReference type="InterPro" id="IPR036661">
    <property type="entry name" value="Luciferase-like_sf"/>
</dbReference>
<organism evidence="6 7">
    <name type="scientific">Ktedonospora formicarum</name>
    <dbReference type="NCBI Taxonomy" id="2778364"/>
    <lineage>
        <taxon>Bacteria</taxon>
        <taxon>Bacillati</taxon>
        <taxon>Chloroflexota</taxon>
        <taxon>Ktedonobacteria</taxon>
        <taxon>Ktedonobacterales</taxon>
        <taxon>Ktedonobacteraceae</taxon>
        <taxon>Ktedonospora</taxon>
    </lineage>
</organism>
<dbReference type="EMBL" id="BNJF01000002">
    <property type="protein sequence ID" value="GHO46970.1"/>
    <property type="molecule type" value="Genomic_DNA"/>
</dbReference>
<dbReference type="InterPro" id="IPR011251">
    <property type="entry name" value="Luciferase-like_dom"/>
</dbReference>
<name>A0A8J3MVY1_9CHLR</name>
<dbReference type="PANTHER" id="PTHR42847">
    <property type="entry name" value="ALKANESULFONATE MONOOXYGENASE"/>
    <property type="match status" value="1"/>
</dbReference>
<comment type="caution">
    <text evidence="6">The sequence shown here is derived from an EMBL/GenBank/DDBJ whole genome shotgun (WGS) entry which is preliminary data.</text>
</comment>
<dbReference type="InterPro" id="IPR050172">
    <property type="entry name" value="SsuD_RutA_monooxygenase"/>
</dbReference>
<evidence type="ECO:0000256" key="2">
    <source>
        <dbReference type="ARBA" id="ARBA00022643"/>
    </source>
</evidence>
<dbReference type="PANTHER" id="PTHR42847:SF4">
    <property type="entry name" value="ALKANESULFONATE MONOOXYGENASE-RELATED"/>
    <property type="match status" value="1"/>
</dbReference>
<dbReference type="AlphaFoldDB" id="A0A8J3MVY1"/>
<evidence type="ECO:0000313" key="7">
    <source>
        <dbReference type="Proteomes" id="UP000612362"/>
    </source>
</evidence>
<protein>
    <recommendedName>
        <fullName evidence="5">Luciferase-like domain-containing protein</fullName>
    </recommendedName>
</protein>
<reference evidence="6" key="1">
    <citation type="submission" date="2020-10" db="EMBL/GenBank/DDBJ databases">
        <title>Taxonomic study of unclassified bacteria belonging to the class Ktedonobacteria.</title>
        <authorList>
            <person name="Yabe S."/>
            <person name="Wang C.M."/>
            <person name="Zheng Y."/>
            <person name="Sakai Y."/>
            <person name="Cavaletti L."/>
            <person name="Monciardini P."/>
            <person name="Donadio S."/>
        </authorList>
    </citation>
    <scope>NUCLEOTIDE SEQUENCE</scope>
    <source>
        <strain evidence="6">SOSP1-1</strain>
    </source>
</reference>
<dbReference type="Pfam" id="PF00296">
    <property type="entry name" value="Bac_luciferase"/>
    <property type="match status" value="1"/>
</dbReference>
<dbReference type="Proteomes" id="UP000612362">
    <property type="component" value="Unassembled WGS sequence"/>
</dbReference>
<feature type="domain" description="Luciferase-like" evidence="5">
    <location>
        <begin position="16"/>
        <end position="199"/>
    </location>
</feature>
<keyword evidence="1" id="KW-0285">Flavoprotein</keyword>
<sequence length="281" mass="31758">MKFAIDIPHFGPFSNPHLVAELAHEAEEEGWDGFFLWDHINFKHAESSEPIAIADPWILLAAIALRTKSIKLGPMVTPLPRRRPWKLARETVTLDYLSGGRLILGVGLGGDYYGEYHDFGEIADARIHGEKLDEGLAILTHLWSGEEFNYEGEHYHLSRVQFLPKPLQQPRIPIWVAGNWPHKKPFRRAAQFDGVFPQKSGSEVTPEDFREILGSISIQRTQTTPFDAVAFGLTSETDKARAGAHVASFAQAGATWWLEHFAPHHTVEQIHQRIHQGPPRF</sequence>
<gene>
    <name evidence="6" type="ORF">KSX_51330</name>
</gene>
<dbReference type="SUPFAM" id="SSF51679">
    <property type="entry name" value="Bacterial luciferase-like"/>
    <property type="match status" value="1"/>
</dbReference>
<evidence type="ECO:0000256" key="3">
    <source>
        <dbReference type="ARBA" id="ARBA00023002"/>
    </source>
</evidence>
<dbReference type="GO" id="GO:0046306">
    <property type="term" value="P:alkanesulfonate catabolic process"/>
    <property type="evidence" value="ECO:0007669"/>
    <property type="project" value="TreeGrafter"/>
</dbReference>